<reference evidence="7 10" key="2">
    <citation type="submission" date="2015-02" db="EMBL/GenBank/DDBJ databases">
        <title>Physiological reanalysis, assessment of diazotrophy, and genome sequences of multiple isolates of Streptomyces thermoautotrophicus.</title>
        <authorList>
            <person name="MacKellar D.C."/>
            <person name="Lieber L."/>
            <person name="Norman J."/>
            <person name="Bolger A."/>
            <person name="Tobin C."/>
            <person name="Murray J.W."/>
            <person name="Prell J."/>
        </authorList>
    </citation>
    <scope>NUCLEOTIDE SEQUENCE [LARGE SCALE GENOMIC DNA]</scope>
    <source>
        <strain evidence="7 10">UBT1</strain>
    </source>
</reference>
<dbReference type="Pfam" id="PF00005">
    <property type="entry name" value="ABC_tran"/>
    <property type="match status" value="1"/>
</dbReference>
<keyword evidence="4" id="KW-0067">ATP-binding</keyword>
<comment type="similarity">
    <text evidence="1">Belongs to the ABC transporter superfamily.</text>
</comment>
<dbReference type="InterPro" id="IPR017871">
    <property type="entry name" value="ABC_transporter-like_CS"/>
</dbReference>
<dbReference type="InterPro" id="IPR003593">
    <property type="entry name" value="AAA+_ATPase"/>
</dbReference>
<keyword evidence="5" id="KW-0029">Amino-acid transport</keyword>
<gene>
    <name evidence="7" type="ORF">TH66_02120</name>
    <name evidence="8" type="ORF">TR74_17435</name>
</gene>
<dbReference type="Proteomes" id="UP000070659">
    <property type="component" value="Unassembled WGS sequence"/>
</dbReference>
<accession>A0A132N5T1</accession>
<name>A0A132N5T1_9ACTN</name>
<evidence type="ECO:0000256" key="4">
    <source>
        <dbReference type="ARBA" id="ARBA00022840"/>
    </source>
</evidence>
<evidence type="ECO:0000256" key="3">
    <source>
        <dbReference type="ARBA" id="ARBA00022741"/>
    </source>
</evidence>
<dbReference type="AlphaFoldDB" id="A0A132N5T1"/>
<dbReference type="GO" id="GO:0015658">
    <property type="term" value="F:branched-chain amino acid transmembrane transporter activity"/>
    <property type="evidence" value="ECO:0007669"/>
    <property type="project" value="TreeGrafter"/>
</dbReference>
<reference evidence="9" key="1">
    <citation type="submission" date="2015-02" db="EMBL/GenBank/DDBJ databases">
        <title>Physiological reanalysis, assessment of diazotrophy, and genome sequences of multiple isolates of Streptomyces thermoautotrophicus.</title>
        <authorList>
            <person name="MacKellar D.C."/>
            <person name="Lieber L."/>
            <person name="Norman J."/>
            <person name="Bolger A."/>
            <person name="Tobin C."/>
            <person name="Murray J.W."/>
            <person name="Friesen M."/>
            <person name="Prell J."/>
        </authorList>
    </citation>
    <scope>NUCLEOTIDE SEQUENCE [LARGE SCALE GENOMIC DNA]</scope>
    <source>
        <strain evidence="9">UBT1</strain>
    </source>
</reference>
<comment type="caution">
    <text evidence="7">The sequence shown here is derived from an EMBL/GenBank/DDBJ whole genome shotgun (WGS) entry which is preliminary data.</text>
</comment>
<feature type="domain" description="ABC transporter" evidence="6">
    <location>
        <begin position="4"/>
        <end position="236"/>
    </location>
</feature>
<evidence type="ECO:0000313" key="9">
    <source>
        <dbReference type="Proteomes" id="UP000070598"/>
    </source>
</evidence>
<dbReference type="PANTHER" id="PTHR43820">
    <property type="entry name" value="HIGH-AFFINITY BRANCHED-CHAIN AMINO ACID TRANSPORT ATP-BINDING PROTEIN LIVF"/>
    <property type="match status" value="1"/>
</dbReference>
<dbReference type="RefSeq" id="WP_067068190.1">
    <property type="nucleotide sequence ID" value="NZ_CP171739.1"/>
</dbReference>
<keyword evidence="2" id="KW-0813">Transport</keyword>
<dbReference type="PANTHER" id="PTHR43820:SF6">
    <property type="entry name" value="ABC TRANSPORTER ATP-BINDING PROTEIN"/>
    <property type="match status" value="1"/>
</dbReference>
<evidence type="ECO:0000313" key="8">
    <source>
        <dbReference type="EMBL" id="KWX07840.1"/>
    </source>
</evidence>
<dbReference type="CDD" id="cd03224">
    <property type="entry name" value="ABC_TM1139_LivF_branched"/>
    <property type="match status" value="1"/>
</dbReference>
<dbReference type="SMART" id="SM00382">
    <property type="entry name" value="AAA"/>
    <property type="match status" value="1"/>
</dbReference>
<dbReference type="PROSITE" id="PS50893">
    <property type="entry name" value="ABC_TRANSPORTER_2"/>
    <property type="match status" value="1"/>
</dbReference>
<proteinExistence type="inferred from homology"/>
<evidence type="ECO:0000256" key="1">
    <source>
        <dbReference type="ARBA" id="ARBA00005417"/>
    </source>
</evidence>
<evidence type="ECO:0000313" key="7">
    <source>
        <dbReference type="EMBL" id="KWX05498.1"/>
    </source>
</evidence>
<dbReference type="InterPro" id="IPR027417">
    <property type="entry name" value="P-loop_NTPase"/>
</dbReference>
<dbReference type="EMBL" id="JYIK01001031">
    <property type="protein sequence ID" value="KWX07840.1"/>
    <property type="molecule type" value="Genomic_DNA"/>
</dbReference>
<dbReference type="GO" id="GO:0005524">
    <property type="term" value="F:ATP binding"/>
    <property type="evidence" value="ECO:0007669"/>
    <property type="project" value="UniProtKB-KW"/>
</dbReference>
<evidence type="ECO:0000259" key="6">
    <source>
        <dbReference type="PROSITE" id="PS50893"/>
    </source>
</evidence>
<dbReference type="InterPro" id="IPR052156">
    <property type="entry name" value="BCAA_Transport_ATP-bd_LivF"/>
</dbReference>
<dbReference type="PROSITE" id="PS00211">
    <property type="entry name" value="ABC_TRANSPORTER_1"/>
    <property type="match status" value="1"/>
</dbReference>
<dbReference type="Proteomes" id="UP000070598">
    <property type="component" value="Unassembled WGS sequence"/>
</dbReference>
<dbReference type="SUPFAM" id="SSF52540">
    <property type="entry name" value="P-loop containing nucleoside triphosphate hydrolases"/>
    <property type="match status" value="1"/>
</dbReference>
<dbReference type="InterPro" id="IPR003439">
    <property type="entry name" value="ABC_transporter-like_ATP-bd"/>
</dbReference>
<evidence type="ECO:0000256" key="5">
    <source>
        <dbReference type="ARBA" id="ARBA00022970"/>
    </source>
</evidence>
<dbReference type="PATRIC" id="fig|1469144.8.peg.5054"/>
<dbReference type="GO" id="GO:0016887">
    <property type="term" value="F:ATP hydrolysis activity"/>
    <property type="evidence" value="ECO:0007669"/>
    <property type="project" value="InterPro"/>
</dbReference>
<evidence type="ECO:0000256" key="2">
    <source>
        <dbReference type="ARBA" id="ARBA00022448"/>
    </source>
</evidence>
<protein>
    <recommendedName>
        <fullName evidence="6">ABC transporter domain-containing protein</fullName>
    </recommendedName>
</protein>
<keyword evidence="3" id="KW-0547">Nucleotide-binding</keyword>
<dbReference type="EMBL" id="JYIJ01000011">
    <property type="protein sequence ID" value="KWX05498.1"/>
    <property type="molecule type" value="Genomic_DNA"/>
</dbReference>
<organism evidence="7 10">
    <name type="scientific">Carbonactinospora thermoautotrophica</name>
    <dbReference type="NCBI Taxonomy" id="1469144"/>
    <lineage>
        <taxon>Bacteria</taxon>
        <taxon>Bacillati</taxon>
        <taxon>Actinomycetota</taxon>
        <taxon>Actinomycetes</taxon>
        <taxon>Kitasatosporales</taxon>
        <taxon>Carbonactinosporaceae</taxon>
        <taxon>Carbonactinospora</taxon>
    </lineage>
</organism>
<dbReference type="GO" id="GO:0015807">
    <property type="term" value="P:L-amino acid transport"/>
    <property type="evidence" value="ECO:0007669"/>
    <property type="project" value="TreeGrafter"/>
</dbReference>
<sequence>MRTLEVTGLSFSYGRAKVLDGVDFYVEAGEIVTLIGPNGAGKTTLLNVVSRALPLRKGRVVFDGQDTAGMSQADMVRRGCLLVPEGRQVFSSLTVEDNLLLGMYVRRREAKMAEELRQVYDLFPRLEERAQQLAGTLSGGEQQMLAIGRALMGKPKLLLLDEPSLGLSPQMVQRIMSALARLRDEGITIVLVEQNALAALRLADRGYLLHTGRVLASGTADDLSQDPMVRHVYLGSAPQDDQAGAARVRERAETG</sequence>
<dbReference type="Gene3D" id="3.40.50.300">
    <property type="entry name" value="P-loop containing nucleotide triphosphate hydrolases"/>
    <property type="match status" value="1"/>
</dbReference>
<evidence type="ECO:0000313" key="10">
    <source>
        <dbReference type="Proteomes" id="UP000070659"/>
    </source>
</evidence>